<name>A0A1J1JHX0_PLAAG</name>
<protein>
    <submittedName>
        <fullName evidence="2">Cupin region</fullName>
    </submittedName>
</protein>
<accession>A0A1J1JHX0</accession>
<reference evidence="2" key="1">
    <citation type="submission" date="2015-09" db="EMBL/GenBank/DDBJ databases">
        <authorList>
            <person name="Jackson K.R."/>
            <person name="Lunt B.L."/>
            <person name="Fisher J.N.B."/>
            <person name="Gardner A.V."/>
            <person name="Bailey M.E."/>
            <person name="Deus L.M."/>
            <person name="Earl A.S."/>
            <person name="Gibby P.D."/>
            <person name="Hartmann K.A."/>
            <person name="Liu J.E."/>
            <person name="Manci A.M."/>
            <person name="Nielsen D.A."/>
            <person name="Solomon M.B."/>
            <person name="Breakwell D.P."/>
            <person name="Burnett S.H."/>
            <person name="Grose J.H."/>
        </authorList>
    </citation>
    <scope>NUCLEOTIDE SEQUENCE</scope>
    <source>
        <strain evidence="2">7805</strain>
    </source>
</reference>
<sequence length="115" mass="13384">MKIIEKPWGQEEVVEINDRYMMKKLTMWKGHRCSLQYHNLKRETIYVLSGQLGIYSGSSQEKLSFRVFSPGETITITPGTIHRMEAVEDSVYLEASTPEMDDVVRLVDDYQRVPQ</sequence>
<organism evidence="2">
    <name type="scientific">Planktothrix agardhii</name>
    <name type="common">Oscillatoria agardhii</name>
    <dbReference type="NCBI Taxonomy" id="1160"/>
    <lineage>
        <taxon>Bacteria</taxon>
        <taxon>Bacillati</taxon>
        <taxon>Cyanobacteriota</taxon>
        <taxon>Cyanophyceae</taxon>
        <taxon>Oscillatoriophycideae</taxon>
        <taxon>Oscillatoriales</taxon>
        <taxon>Microcoleaceae</taxon>
        <taxon>Planktothrix</taxon>
    </lineage>
</organism>
<evidence type="ECO:0000259" key="1">
    <source>
        <dbReference type="Pfam" id="PF01050"/>
    </source>
</evidence>
<proteinExistence type="predicted"/>
<dbReference type="InterPro" id="IPR001538">
    <property type="entry name" value="Man6P_isomerase-2_C"/>
</dbReference>
<dbReference type="AlphaFoldDB" id="A0A1J1JHX0"/>
<dbReference type="EMBL" id="LO018304">
    <property type="protein sequence ID" value="CUM61096.1"/>
    <property type="molecule type" value="Genomic_DNA"/>
</dbReference>
<dbReference type="SUPFAM" id="SSF51182">
    <property type="entry name" value="RmlC-like cupins"/>
    <property type="match status" value="1"/>
</dbReference>
<evidence type="ECO:0000313" key="2">
    <source>
        <dbReference type="EMBL" id="CUM61096.1"/>
    </source>
</evidence>
<feature type="domain" description="Mannose-6-phosphate isomerase type II C-terminal" evidence="1">
    <location>
        <begin position="5"/>
        <end position="86"/>
    </location>
</feature>
<dbReference type="RefSeq" id="WP_254034397.1">
    <property type="nucleotide sequence ID" value="NZ_LR882950.1"/>
</dbReference>
<dbReference type="GO" id="GO:0005976">
    <property type="term" value="P:polysaccharide metabolic process"/>
    <property type="evidence" value="ECO:0007669"/>
    <property type="project" value="InterPro"/>
</dbReference>
<dbReference type="GO" id="GO:0016779">
    <property type="term" value="F:nucleotidyltransferase activity"/>
    <property type="evidence" value="ECO:0007669"/>
    <property type="project" value="InterPro"/>
</dbReference>
<dbReference type="InterPro" id="IPR011051">
    <property type="entry name" value="RmlC_Cupin_sf"/>
</dbReference>
<gene>
    <name evidence="2" type="ORF">PLAM_3130</name>
</gene>
<dbReference type="InterPro" id="IPR014710">
    <property type="entry name" value="RmlC-like_jellyroll"/>
</dbReference>
<dbReference type="Gene3D" id="2.60.120.10">
    <property type="entry name" value="Jelly Rolls"/>
    <property type="match status" value="1"/>
</dbReference>
<dbReference type="Pfam" id="PF01050">
    <property type="entry name" value="MannoseP_isomer"/>
    <property type="match status" value="1"/>
</dbReference>